<accession>A0A291IS48</accession>
<dbReference type="InterPro" id="IPR011146">
    <property type="entry name" value="HIT-like"/>
</dbReference>
<evidence type="ECO:0000313" key="1">
    <source>
        <dbReference type="EMBL" id="ATG97517.1"/>
    </source>
</evidence>
<dbReference type="OrthoDB" id="9784774at2"/>
<dbReference type="InterPro" id="IPR001310">
    <property type="entry name" value="Histidine_triad_HIT"/>
</dbReference>
<dbReference type="GO" id="GO:0003824">
    <property type="term" value="F:catalytic activity"/>
    <property type="evidence" value="ECO:0007669"/>
    <property type="project" value="InterPro"/>
</dbReference>
<dbReference type="AlphaFoldDB" id="A0A291IS48"/>
<dbReference type="PRINTS" id="PR00332">
    <property type="entry name" value="HISTRIAD"/>
</dbReference>
<reference evidence="1 2" key="1">
    <citation type="submission" date="2017-09" db="EMBL/GenBank/DDBJ databases">
        <title>SPAdes assembly of the Mesoplasma lactucae genome.</title>
        <authorList>
            <person name="Knight T.F."/>
            <person name="Rubinstein R."/>
            <person name="Citino T."/>
        </authorList>
    </citation>
    <scope>NUCLEOTIDE SEQUENCE [LARGE SCALE GENOMIC DNA]</scope>
    <source>
        <strain evidence="1 2">831-C4</strain>
    </source>
</reference>
<dbReference type="Proteomes" id="UP000232227">
    <property type="component" value="Chromosome"/>
</dbReference>
<sequence length="142" mass="16235">MKAQTSQDCIFCKIVNKEISAPIVYENEYVLAFLDLQPNSNGHTLVIPKKHFKDLSDTDDKYLEEVAKAKKIVANHILESDLKPKGINYVSNQGEEAYQAVFHYHEHIIPKYKKSEGYVLSKNVIESGLIPQDEILDMIKIK</sequence>
<dbReference type="SUPFAM" id="SSF54197">
    <property type="entry name" value="HIT-like"/>
    <property type="match status" value="1"/>
</dbReference>
<dbReference type="Pfam" id="PF01230">
    <property type="entry name" value="HIT"/>
    <property type="match status" value="1"/>
</dbReference>
<name>A0A291IS48_9MOLU</name>
<dbReference type="PANTHER" id="PTHR46648">
    <property type="entry name" value="HIT FAMILY PROTEIN 1"/>
    <property type="match status" value="1"/>
</dbReference>
<dbReference type="GO" id="GO:0009117">
    <property type="term" value="P:nucleotide metabolic process"/>
    <property type="evidence" value="ECO:0007669"/>
    <property type="project" value="TreeGrafter"/>
</dbReference>
<protein>
    <submittedName>
        <fullName evidence="1">Uncharacterized protein</fullName>
    </submittedName>
</protein>
<gene>
    <name evidence="1" type="ORF">CP520_01985</name>
</gene>
<keyword evidence="2" id="KW-1185">Reference proteome</keyword>
<organism evidence="1 2">
    <name type="scientific">Mesoplasma lactucae ATCC 49193</name>
    <dbReference type="NCBI Taxonomy" id="81460"/>
    <lineage>
        <taxon>Bacteria</taxon>
        <taxon>Bacillati</taxon>
        <taxon>Mycoplasmatota</taxon>
        <taxon>Mollicutes</taxon>
        <taxon>Entomoplasmatales</taxon>
        <taxon>Entomoplasmataceae</taxon>
        <taxon>Mesoplasma</taxon>
    </lineage>
</organism>
<proteinExistence type="predicted"/>
<dbReference type="InterPro" id="IPR039384">
    <property type="entry name" value="HINT"/>
</dbReference>
<dbReference type="InterPro" id="IPR036265">
    <property type="entry name" value="HIT-like_sf"/>
</dbReference>
<dbReference type="PROSITE" id="PS51084">
    <property type="entry name" value="HIT_2"/>
    <property type="match status" value="1"/>
</dbReference>
<dbReference type="RefSeq" id="WP_096862805.1">
    <property type="nucleotide sequence ID" value="NZ_CP023668.1"/>
</dbReference>
<evidence type="ECO:0000313" key="2">
    <source>
        <dbReference type="Proteomes" id="UP000232227"/>
    </source>
</evidence>
<dbReference type="Gene3D" id="3.30.428.10">
    <property type="entry name" value="HIT-like"/>
    <property type="match status" value="1"/>
</dbReference>
<dbReference type="KEGG" id="mlac:CP520_01985"/>
<dbReference type="CDD" id="cd01277">
    <property type="entry name" value="HINT_subgroup"/>
    <property type="match status" value="1"/>
</dbReference>
<dbReference type="EMBL" id="CP023668">
    <property type="protein sequence ID" value="ATG97517.1"/>
    <property type="molecule type" value="Genomic_DNA"/>
</dbReference>
<dbReference type="PANTHER" id="PTHR46648:SF1">
    <property type="entry name" value="ADENOSINE 5'-MONOPHOSPHORAMIDASE HNT1"/>
    <property type="match status" value="1"/>
</dbReference>